<evidence type="ECO:0000259" key="2">
    <source>
        <dbReference type="Pfam" id="PF20253"/>
    </source>
</evidence>
<dbReference type="VEuPathDB" id="FungiDB:EMCG_09306"/>
<dbReference type="PANTHER" id="PTHR38795">
    <property type="entry name" value="DUF6604 DOMAIN-CONTAINING PROTEIN"/>
    <property type="match status" value="1"/>
</dbReference>
<evidence type="ECO:0000256" key="1">
    <source>
        <dbReference type="SAM" id="MobiDB-lite"/>
    </source>
</evidence>
<dbReference type="OrthoDB" id="5238236at2759"/>
<gene>
    <name evidence="3" type="ORF">EMCG_09306</name>
</gene>
<dbReference type="EMBL" id="LCZI01000741">
    <property type="protein sequence ID" value="KKZ64795.1"/>
    <property type="molecule type" value="Genomic_DNA"/>
</dbReference>
<name>A0A0G2I3K3_9EURO</name>
<evidence type="ECO:0000313" key="4">
    <source>
        <dbReference type="Proteomes" id="UP000034164"/>
    </source>
</evidence>
<reference evidence="4" key="1">
    <citation type="journal article" date="2015" name="PLoS Genet.">
        <title>The dynamic genome and transcriptome of the human fungal pathogen Blastomyces and close relative Emmonsia.</title>
        <authorList>
            <person name="Munoz J.F."/>
            <person name="Gauthier G.M."/>
            <person name="Desjardins C.A."/>
            <person name="Gallo J.E."/>
            <person name="Holder J."/>
            <person name="Sullivan T.D."/>
            <person name="Marty A.J."/>
            <person name="Carmen J.C."/>
            <person name="Chen Z."/>
            <person name="Ding L."/>
            <person name="Gujja S."/>
            <person name="Magrini V."/>
            <person name="Misas E."/>
            <person name="Mitreva M."/>
            <person name="Priest M."/>
            <person name="Saif S."/>
            <person name="Whiston E.A."/>
            <person name="Young S."/>
            <person name="Zeng Q."/>
            <person name="Goldman W.E."/>
            <person name="Mardis E.R."/>
            <person name="Taylor J.W."/>
            <person name="McEwen J.G."/>
            <person name="Clay O.K."/>
            <person name="Klein B.S."/>
            <person name="Cuomo C.A."/>
        </authorList>
    </citation>
    <scope>NUCLEOTIDE SEQUENCE [LARGE SCALE GENOMIC DNA]</scope>
    <source>
        <strain evidence="4">UAMH 3008</strain>
    </source>
</reference>
<dbReference type="AlphaFoldDB" id="A0A0G2I3K3"/>
<organism evidence="3 4">
    <name type="scientific">[Emmonsia] crescens</name>
    <dbReference type="NCBI Taxonomy" id="73230"/>
    <lineage>
        <taxon>Eukaryota</taxon>
        <taxon>Fungi</taxon>
        <taxon>Dikarya</taxon>
        <taxon>Ascomycota</taxon>
        <taxon>Pezizomycotina</taxon>
        <taxon>Eurotiomycetes</taxon>
        <taxon>Eurotiomycetidae</taxon>
        <taxon>Onygenales</taxon>
        <taxon>Ajellomycetaceae</taxon>
        <taxon>Emergomyces</taxon>
    </lineage>
</organism>
<sequence length="539" mass="62145">MLSDFITSSYLQYKADTDAVASWLVTTAGECGYLMDLQTRNPSSQNQEQQQQSKRLKGKARKQARQACQAESEAEAEVTTPTRTLPVKEFARLANYLAAATDPPVVVPASFVRSLDRAIATRREHGTELSSRVPRDEESRASDDRHVHFIGVLEHVREVLRPRFARDQVKCAVAKPAQKPVQKHHAQIISNLANKFESLGVQEPSKEFINAPNVRPTTATTKVEEVNHEEQNPPDDEEASFRFLLLLQDYYLLRIFLIHTWTQYRDEVFKLECVSLATNTAIDIARRMCEDVDPLFEEHVKVKTILIAIYLAICKRSGHDPMFREQPRDIINFQPYDAIEGTLLPAYILLEQWRNASPNGLPTEGFPAMPPKYPSKSGRDKFKEDHISIRQIISEFLVLHAISPTQPFKDEFTRRLRLMFDTRHFKFGSSIPCLKWPEQNDIEFQNLLRCIKQWDQLYRSSENPSWSSSRRVVQTHEGPPSPLRYFEFHYQNSLSFRDCSWTDIGRAPNRRGLQKKISKSSFPRQCGRKLRRDVMVPTA</sequence>
<evidence type="ECO:0000313" key="3">
    <source>
        <dbReference type="EMBL" id="KKZ64795.1"/>
    </source>
</evidence>
<feature type="compositionally biased region" description="Basic residues" evidence="1">
    <location>
        <begin position="54"/>
        <end position="64"/>
    </location>
</feature>
<accession>A0A0G2I3K3</accession>
<feature type="domain" description="DUF6604" evidence="2">
    <location>
        <begin position="12"/>
        <end position="293"/>
    </location>
</feature>
<proteinExistence type="predicted"/>
<dbReference type="InterPro" id="IPR046539">
    <property type="entry name" value="DUF6604"/>
</dbReference>
<dbReference type="Proteomes" id="UP000034164">
    <property type="component" value="Unassembled WGS sequence"/>
</dbReference>
<dbReference type="PANTHER" id="PTHR38795:SF1">
    <property type="entry name" value="DUF6604 DOMAIN-CONTAINING PROTEIN"/>
    <property type="match status" value="1"/>
</dbReference>
<feature type="region of interest" description="Disordered" evidence="1">
    <location>
        <begin position="41"/>
        <end position="80"/>
    </location>
</feature>
<feature type="compositionally biased region" description="Low complexity" evidence="1">
    <location>
        <begin position="43"/>
        <end position="53"/>
    </location>
</feature>
<protein>
    <recommendedName>
        <fullName evidence="2">DUF6604 domain-containing protein</fullName>
    </recommendedName>
</protein>
<dbReference type="Pfam" id="PF20253">
    <property type="entry name" value="DUF6604"/>
    <property type="match status" value="1"/>
</dbReference>
<comment type="caution">
    <text evidence="3">The sequence shown here is derived from an EMBL/GenBank/DDBJ whole genome shotgun (WGS) entry which is preliminary data.</text>
</comment>